<evidence type="ECO:0000313" key="3">
    <source>
        <dbReference type="Proteomes" id="UP000323426"/>
    </source>
</evidence>
<sequence length="99" mass="11480">MVLRVLWTSTASGHLENIFDYYKITANLTIARKLVKSIVRKISALSKHPNISQHEPLLADRQKEYRYIVEGNYKIIYWVDAAAIYIAAVFDTRQNPDKI</sequence>
<gene>
    <name evidence="2" type="ORF">F0145_00575</name>
</gene>
<dbReference type="Proteomes" id="UP000323426">
    <property type="component" value="Unassembled WGS sequence"/>
</dbReference>
<dbReference type="AlphaFoldDB" id="A0A5M6DNP6"/>
<dbReference type="RefSeq" id="WP_150086122.1">
    <property type="nucleotide sequence ID" value="NZ_VWSF01000001.1"/>
</dbReference>
<accession>A0A5M6DNP6</accession>
<dbReference type="EMBL" id="VWSF01000001">
    <property type="protein sequence ID" value="KAA5549127.1"/>
    <property type="molecule type" value="Genomic_DNA"/>
</dbReference>
<keyword evidence="3" id="KW-1185">Reference proteome</keyword>
<organism evidence="2 3">
    <name type="scientific">Adhaeribacter rhizoryzae</name>
    <dbReference type="NCBI Taxonomy" id="2607907"/>
    <lineage>
        <taxon>Bacteria</taxon>
        <taxon>Pseudomonadati</taxon>
        <taxon>Bacteroidota</taxon>
        <taxon>Cytophagia</taxon>
        <taxon>Cytophagales</taxon>
        <taxon>Hymenobacteraceae</taxon>
        <taxon>Adhaeribacter</taxon>
    </lineage>
</organism>
<evidence type="ECO:0000256" key="1">
    <source>
        <dbReference type="ARBA" id="ARBA00022649"/>
    </source>
</evidence>
<dbReference type="InterPro" id="IPR007712">
    <property type="entry name" value="RelE/ParE_toxin"/>
</dbReference>
<proteinExistence type="predicted"/>
<keyword evidence="1" id="KW-1277">Toxin-antitoxin system</keyword>
<protein>
    <submittedName>
        <fullName evidence="2">Type II toxin-antitoxin system RelE/ParE family toxin</fullName>
    </submittedName>
</protein>
<evidence type="ECO:0000313" key="2">
    <source>
        <dbReference type="EMBL" id="KAA5549127.1"/>
    </source>
</evidence>
<dbReference type="InterPro" id="IPR035093">
    <property type="entry name" value="RelE/ParE_toxin_dom_sf"/>
</dbReference>
<dbReference type="Gene3D" id="3.30.2310.20">
    <property type="entry name" value="RelE-like"/>
    <property type="match status" value="1"/>
</dbReference>
<comment type="caution">
    <text evidence="2">The sequence shown here is derived from an EMBL/GenBank/DDBJ whole genome shotgun (WGS) entry which is preliminary data.</text>
</comment>
<name>A0A5M6DNP6_9BACT</name>
<dbReference type="Pfam" id="PF05016">
    <property type="entry name" value="ParE_toxin"/>
    <property type="match status" value="1"/>
</dbReference>
<dbReference type="SUPFAM" id="SSF143011">
    <property type="entry name" value="RelE-like"/>
    <property type="match status" value="1"/>
</dbReference>
<reference evidence="2 3" key="1">
    <citation type="submission" date="2019-09" db="EMBL/GenBank/DDBJ databases">
        <title>Genome sequence and assembly of Adhaeribacter sp.</title>
        <authorList>
            <person name="Chhetri G."/>
        </authorList>
    </citation>
    <scope>NUCLEOTIDE SEQUENCE [LARGE SCALE GENOMIC DNA]</scope>
    <source>
        <strain evidence="2 3">DK36</strain>
    </source>
</reference>